<keyword evidence="4" id="KW-0347">Helicase</keyword>
<keyword evidence="8" id="KW-0413">Isomerase</keyword>
<dbReference type="PIRSF" id="PIRSF037307">
    <property type="entry name" value="Lhr-like_helic_prd"/>
    <property type="match status" value="1"/>
</dbReference>
<evidence type="ECO:0000256" key="2">
    <source>
        <dbReference type="ARBA" id="ARBA00022763"/>
    </source>
</evidence>
<dbReference type="InterPro" id="IPR026362">
    <property type="entry name" value="DEXH_lig_assoc"/>
</dbReference>
<organism evidence="12 13">
    <name type="scientific">Fodinibius halophilus</name>
    <dbReference type="NCBI Taxonomy" id="1736908"/>
    <lineage>
        <taxon>Bacteria</taxon>
        <taxon>Pseudomonadati</taxon>
        <taxon>Balneolota</taxon>
        <taxon>Balneolia</taxon>
        <taxon>Balneolales</taxon>
        <taxon>Balneolaceae</taxon>
        <taxon>Fodinibius</taxon>
    </lineage>
</organism>
<keyword evidence="2" id="KW-0227">DNA damage</keyword>
<dbReference type="Pfam" id="PF00270">
    <property type="entry name" value="DEAD"/>
    <property type="match status" value="1"/>
</dbReference>
<protein>
    <submittedName>
        <fullName evidence="12">Ligase-associated DNA damage response DEXH box helicase</fullName>
    </submittedName>
</protein>
<dbReference type="NCBIfam" id="TIGR04121">
    <property type="entry name" value="DEXH_lig_assoc"/>
    <property type="match status" value="1"/>
</dbReference>
<name>A0A6M1T2W3_9BACT</name>
<dbReference type="CDD" id="cd18796">
    <property type="entry name" value="SF2_C_LHR"/>
    <property type="match status" value="1"/>
</dbReference>
<keyword evidence="7" id="KW-0234">DNA repair</keyword>
<comment type="caution">
    <text evidence="12">The sequence shown here is derived from an EMBL/GenBank/DDBJ whole genome shotgun (WGS) entry which is preliminary data.</text>
</comment>
<dbReference type="SMART" id="SM00487">
    <property type="entry name" value="DEXDc"/>
    <property type="match status" value="1"/>
</dbReference>
<evidence type="ECO:0000256" key="8">
    <source>
        <dbReference type="ARBA" id="ARBA00023235"/>
    </source>
</evidence>
<accession>A0A6M1T2W3</accession>
<feature type="domain" description="Helicase C-terminal" evidence="11">
    <location>
        <begin position="253"/>
        <end position="401"/>
    </location>
</feature>
<dbReference type="AlphaFoldDB" id="A0A6M1T2W3"/>
<evidence type="ECO:0000259" key="11">
    <source>
        <dbReference type="PROSITE" id="PS51194"/>
    </source>
</evidence>
<reference evidence="12 13" key="1">
    <citation type="submission" date="2020-02" db="EMBL/GenBank/DDBJ databases">
        <title>Aliifodinibius halophilus 2W32, complete genome.</title>
        <authorList>
            <person name="Li Y."/>
            <person name="Wu S."/>
        </authorList>
    </citation>
    <scope>NUCLEOTIDE SEQUENCE [LARGE SCALE GENOMIC DNA]</scope>
    <source>
        <strain evidence="12 13">2W32</strain>
    </source>
</reference>
<dbReference type="Gene3D" id="3.40.50.300">
    <property type="entry name" value="P-loop containing nucleotide triphosphate hydrolases"/>
    <property type="match status" value="2"/>
</dbReference>
<evidence type="ECO:0000256" key="7">
    <source>
        <dbReference type="ARBA" id="ARBA00023204"/>
    </source>
</evidence>
<comment type="similarity">
    <text evidence="9">Belongs to the Lhr helicase family. Lhr-Core subfamily.</text>
</comment>
<dbReference type="Pfam" id="PF19306">
    <property type="entry name" value="WHD_Lhr"/>
    <property type="match status" value="1"/>
</dbReference>
<dbReference type="Proteomes" id="UP000479132">
    <property type="component" value="Unassembled WGS sequence"/>
</dbReference>
<dbReference type="PANTHER" id="PTHR47962">
    <property type="entry name" value="ATP-DEPENDENT HELICASE LHR-RELATED-RELATED"/>
    <property type="match status" value="1"/>
</dbReference>
<evidence type="ECO:0000313" key="12">
    <source>
        <dbReference type="EMBL" id="NGP88377.1"/>
    </source>
</evidence>
<dbReference type="GO" id="GO:0006281">
    <property type="term" value="P:DNA repair"/>
    <property type="evidence" value="ECO:0007669"/>
    <property type="project" value="UniProtKB-KW"/>
</dbReference>
<keyword evidence="5" id="KW-0067">ATP-binding</keyword>
<evidence type="ECO:0000256" key="1">
    <source>
        <dbReference type="ARBA" id="ARBA00022741"/>
    </source>
</evidence>
<dbReference type="GO" id="GO:0016874">
    <property type="term" value="F:ligase activity"/>
    <property type="evidence" value="ECO:0007669"/>
    <property type="project" value="UniProtKB-KW"/>
</dbReference>
<dbReference type="InterPro" id="IPR011545">
    <property type="entry name" value="DEAD/DEAH_box_helicase_dom"/>
</dbReference>
<dbReference type="InterPro" id="IPR017170">
    <property type="entry name" value="Lhr-like"/>
</dbReference>
<gene>
    <name evidence="12" type="ORF">G3569_08410</name>
</gene>
<dbReference type="GO" id="GO:0016887">
    <property type="term" value="F:ATP hydrolysis activity"/>
    <property type="evidence" value="ECO:0007669"/>
    <property type="project" value="TreeGrafter"/>
</dbReference>
<dbReference type="InterPro" id="IPR052511">
    <property type="entry name" value="ATP-dep_Helicase"/>
</dbReference>
<proteinExistence type="inferred from homology"/>
<keyword evidence="1" id="KW-0547">Nucleotide-binding</keyword>
<dbReference type="InterPro" id="IPR027417">
    <property type="entry name" value="P-loop_NTPase"/>
</dbReference>
<dbReference type="SMART" id="SM00490">
    <property type="entry name" value="HELICc"/>
    <property type="match status" value="1"/>
</dbReference>
<evidence type="ECO:0000256" key="3">
    <source>
        <dbReference type="ARBA" id="ARBA00022801"/>
    </source>
</evidence>
<dbReference type="EMBL" id="JAALLS010000009">
    <property type="protein sequence ID" value="NGP88377.1"/>
    <property type="molecule type" value="Genomic_DNA"/>
</dbReference>
<keyword evidence="6" id="KW-0238">DNA-binding</keyword>
<dbReference type="InterPro" id="IPR014001">
    <property type="entry name" value="Helicase_ATP-bd"/>
</dbReference>
<evidence type="ECO:0000313" key="13">
    <source>
        <dbReference type="Proteomes" id="UP000479132"/>
    </source>
</evidence>
<evidence type="ECO:0000256" key="5">
    <source>
        <dbReference type="ARBA" id="ARBA00022840"/>
    </source>
</evidence>
<dbReference type="PANTHER" id="PTHR47962:SF3">
    <property type="entry name" value="LARGE ATP-DEPENDENT HELICASE-RELATED PROTEIN"/>
    <property type="match status" value="1"/>
</dbReference>
<dbReference type="InterPro" id="IPR013701">
    <property type="entry name" value="Lhr-like_DEAD/DEAH_assoc"/>
</dbReference>
<keyword evidence="13" id="KW-1185">Reference proteome</keyword>
<evidence type="ECO:0000256" key="9">
    <source>
        <dbReference type="ARBA" id="ARBA00093467"/>
    </source>
</evidence>
<dbReference type="Pfam" id="PF00271">
    <property type="entry name" value="Helicase_C"/>
    <property type="match status" value="1"/>
</dbReference>
<dbReference type="Pfam" id="PF08494">
    <property type="entry name" value="DEAD_assoc"/>
    <property type="match status" value="1"/>
</dbReference>
<sequence>MNSTEQPGLQRIENWFQARQWQPFDYQREVWQAYLSGKNGLLNAPTGSGKTYALWMPVLINWINEHPNTYKELADNGLQLLWVTPLRALARDIEQALQKVVDELEIPWQIARRTGDVSSYKKQKMKEQMPEVLITTPESLHILMAQKGYKNYFSDLEAVVIDEWHELLGSKRGTQTELGLSRLKHLRPKLNIWGISATIGNLREAKQVLLGVNDDPENAVIIKANVEKNLEVQSVLPEDVEKFPWSGHLGTKLLPKVLPIIEENRSTLIFTNTRSQSEVWFQQLLEAKPELAGTIALHHGSLSKKIRRWVEQSLHEGKLKAVVCTSSLDLGVDFAPVETVIQIGSPKGVARFMQRAGRSGHQPGATSRIYFVPTNALELIEAAALKTAATQQIAIEDREPVVKPYDVLTQYLITLAVSDGFSPNTLYEEVTSTFAYQTLNRKEWNWIMNFITTGGQSLTAYDEYSKVVEDDGRYKVTDRKIKRRHRMSIGTIASDTMMSVKYLNGAHLGSIEEWFIASLNKGDTFWFAGKSLELVRTKQMTAYVRRAHTTKAKVPSWMGGRMSLSSNMSELLRHKLHEAIEGSADDIELQTIQPILDVQHNWSTLPDEDELLIEQTTSKEGHHLFFFPFEGRYVHEGISALVAYRISQLKPITFSIAMNDYGFELLSDKKIPIKKALTNDLFSDKKLVEDIFSSLNDTELAKRRFRGICHIAGLIFKGFPGQRKASRHLQSSSSMFFDVFDQYEPDNLLLQQAYDEVLSYQLDEVRLRKALRRIQSQTINLKNTERFTPLAFPIMVDRLRERLSSESLTDRVQRMQLQLEKHT</sequence>
<dbReference type="PROSITE" id="PS51192">
    <property type="entry name" value="HELICASE_ATP_BIND_1"/>
    <property type="match status" value="1"/>
</dbReference>
<dbReference type="GO" id="GO:0003677">
    <property type="term" value="F:DNA binding"/>
    <property type="evidence" value="ECO:0007669"/>
    <property type="project" value="UniProtKB-KW"/>
</dbReference>
<keyword evidence="3" id="KW-0378">Hydrolase</keyword>
<evidence type="ECO:0000256" key="6">
    <source>
        <dbReference type="ARBA" id="ARBA00023125"/>
    </source>
</evidence>
<dbReference type="InterPro" id="IPR001650">
    <property type="entry name" value="Helicase_C-like"/>
</dbReference>
<dbReference type="SUPFAM" id="SSF52540">
    <property type="entry name" value="P-loop containing nucleoside triphosphate hydrolases"/>
    <property type="match status" value="1"/>
</dbReference>
<dbReference type="CDD" id="cd17922">
    <property type="entry name" value="DEXHc_LHR-like"/>
    <property type="match status" value="1"/>
</dbReference>
<dbReference type="PROSITE" id="PS51194">
    <property type="entry name" value="HELICASE_CTER"/>
    <property type="match status" value="1"/>
</dbReference>
<dbReference type="RefSeq" id="WP_165268037.1">
    <property type="nucleotide sequence ID" value="NZ_JAALLS010000009.1"/>
</dbReference>
<feature type="domain" description="Helicase ATP-binding" evidence="10">
    <location>
        <begin position="31"/>
        <end position="217"/>
    </location>
</feature>
<evidence type="ECO:0000256" key="4">
    <source>
        <dbReference type="ARBA" id="ARBA00022806"/>
    </source>
</evidence>
<dbReference type="GO" id="GO:0004386">
    <property type="term" value="F:helicase activity"/>
    <property type="evidence" value="ECO:0007669"/>
    <property type="project" value="UniProtKB-KW"/>
</dbReference>
<dbReference type="InterPro" id="IPR045628">
    <property type="entry name" value="Lhr_WH_dom"/>
</dbReference>
<dbReference type="GO" id="GO:0005524">
    <property type="term" value="F:ATP binding"/>
    <property type="evidence" value="ECO:0007669"/>
    <property type="project" value="UniProtKB-KW"/>
</dbReference>
<keyword evidence="12" id="KW-0436">Ligase</keyword>
<evidence type="ECO:0000259" key="10">
    <source>
        <dbReference type="PROSITE" id="PS51192"/>
    </source>
</evidence>